<evidence type="ECO:0000256" key="1">
    <source>
        <dbReference type="ARBA" id="ARBA00001933"/>
    </source>
</evidence>
<evidence type="ECO:0000256" key="2">
    <source>
        <dbReference type="ARBA" id="ARBA00022679"/>
    </source>
</evidence>
<feature type="domain" description="Aminotransferase class I/classII large" evidence="4">
    <location>
        <begin position="45"/>
        <end position="372"/>
    </location>
</feature>
<dbReference type="EMBL" id="JPEO01000002">
    <property type="protein sequence ID" value="KFZ38809.1"/>
    <property type="molecule type" value="Genomic_DNA"/>
</dbReference>
<proteinExistence type="predicted"/>
<keyword evidence="3" id="KW-0663">Pyridoxal phosphate</keyword>
<dbReference type="InterPro" id="IPR004839">
    <property type="entry name" value="Aminotransferase_I/II_large"/>
</dbReference>
<comment type="caution">
    <text evidence="5">The sequence shown here is derived from an EMBL/GenBank/DDBJ whole genome shotgun (WGS) entry which is preliminary data.</text>
</comment>
<dbReference type="PANTHER" id="PTHR13693:SF100">
    <property type="entry name" value="8-AMINO-7-OXONONANOATE SYNTHASE"/>
    <property type="match status" value="1"/>
</dbReference>
<dbReference type="GO" id="GO:0009102">
    <property type="term" value="P:biotin biosynthetic process"/>
    <property type="evidence" value="ECO:0007669"/>
    <property type="project" value="TreeGrafter"/>
</dbReference>
<evidence type="ECO:0000256" key="3">
    <source>
        <dbReference type="ARBA" id="ARBA00022898"/>
    </source>
</evidence>
<dbReference type="InterPro" id="IPR050087">
    <property type="entry name" value="AON_synthase_class-II"/>
</dbReference>
<dbReference type="Proteomes" id="UP000029264">
    <property type="component" value="Unassembled WGS sequence"/>
</dbReference>
<sequence length="380" mass="40935">MSPTQLLQLIEQRQQILRQQGLLRQRQLRSPLLNQAAMICAGEQQLLNFASNDYLGLSFAEEVADALYAGAQQYGVGSTASPLVCGYSQAHYQLEQALCAATGDEAALLFSSGFAANTALLKSLFSEHDVVLADKLIHASMIDGLRDAKVKLKRFPHNDVTAAARLFESSLPLAVLTESVFSMDGDVAPLAELNSLCQQHNCPLIVDDAHGFLLTDTLNIKPFARLITFGKTLGCQGAAIVGSQTLIDFLVANSREYIYSTALSPACCVAAHIALQLAERGNLQQDLQHNIHLFRQLATAAGLPLLPSLTAIQPILIGESDRVLHVAKQLEQRGLLVGAIRPPTVPQGSGRLRITLSARHTAEQVEQLVAAIAEVFNGDT</sequence>
<gene>
    <name evidence="5" type="ORF">HR45_05235</name>
</gene>
<dbReference type="AlphaFoldDB" id="A0A094JL82"/>
<dbReference type="SUPFAM" id="SSF53383">
    <property type="entry name" value="PLP-dependent transferases"/>
    <property type="match status" value="1"/>
</dbReference>
<protein>
    <submittedName>
        <fullName evidence="5">8-amino-7-oxononanoate synthase</fullName>
    </submittedName>
</protein>
<evidence type="ECO:0000313" key="5">
    <source>
        <dbReference type="EMBL" id="KFZ38809.1"/>
    </source>
</evidence>
<accession>A0A094JL82</accession>
<keyword evidence="2" id="KW-0808">Transferase</keyword>
<dbReference type="RefSeq" id="WP_037440230.1">
    <property type="nucleotide sequence ID" value="NZ_JPEO01000002.1"/>
</dbReference>
<comment type="cofactor">
    <cofactor evidence="1">
        <name>pyridoxal 5'-phosphate</name>
        <dbReference type="ChEBI" id="CHEBI:597326"/>
    </cofactor>
</comment>
<keyword evidence="6" id="KW-1185">Reference proteome</keyword>
<dbReference type="Gene3D" id="3.90.1150.10">
    <property type="entry name" value="Aspartate Aminotransferase, domain 1"/>
    <property type="match status" value="1"/>
</dbReference>
<dbReference type="InterPro" id="IPR015424">
    <property type="entry name" value="PyrdxlP-dep_Trfase"/>
</dbReference>
<dbReference type="PANTHER" id="PTHR13693">
    <property type="entry name" value="CLASS II AMINOTRANSFERASE/8-AMINO-7-OXONONANOATE SYNTHASE"/>
    <property type="match status" value="1"/>
</dbReference>
<dbReference type="GO" id="GO:0030170">
    <property type="term" value="F:pyridoxal phosphate binding"/>
    <property type="evidence" value="ECO:0007669"/>
    <property type="project" value="InterPro"/>
</dbReference>
<dbReference type="STRING" id="1515746.HR45_05235"/>
<dbReference type="InterPro" id="IPR015422">
    <property type="entry name" value="PyrdxlP-dep_Trfase_small"/>
</dbReference>
<dbReference type="Pfam" id="PF00155">
    <property type="entry name" value="Aminotran_1_2"/>
    <property type="match status" value="1"/>
</dbReference>
<dbReference type="OrthoDB" id="9807157at2"/>
<evidence type="ECO:0000313" key="6">
    <source>
        <dbReference type="Proteomes" id="UP000029264"/>
    </source>
</evidence>
<evidence type="ECO:0000259" key="4">
    <source>
        <dbReference type="Pfam" id="PF00155"/>
    </source>
</evidence>
<dbReference type="Gene3D" id="3.40.640.10">
    <property type="entry name" value="Type I PLP-dependent aspartate aminotransferase-like (Major domain)"/>
    <property type="match status" value="1"/>
</dbReference>
<dbReference type="GO" id="GO:0008710">
    <property type="term" value="F:8-amino-7-oxononanoate synthase activity"/>
    <property type="evidence" value="ECO:0007669"/>
    <property type="project" value="TreeGrafter"/>
</dbReference>
<name>A0A094JL82_9GAMM</name>
<organism evidence="5 6">
    <name type="scientific">Shewanella mangrovi</name>
    <dbReference type="NCBI Taxonomy" id="1515746"/>
    <lineage>
        <taxon>Bacteria</taxon>
        <taxon>Pseudomonadati</taxon>
        <taxon>Pseudomonadota</taxon>
        <taxon>Gammaproteobacteria</taxon>
        <taxon>Alteromonadales</taxon>
        <taxon>Shewanellaceae</taxon>
        <taxon>Shewanella</taxon>
    </lineage>
</organism>
<dbReference type="InterPro" id="IPR015421">
    <property type="entry name" value="PyrdxlP-dep_Trfase_major"/>
</dbReference>
<dbReference type="eggNOG" id="COG0156">
    <property type="taxonomic scope" value="Bacteria"/>
</dbReference>
<reference evidence="5 6" key="1">
    <citation type="submission" date="2014-06" db="EMBL/GenBank/DDBJ databases">
        <title>Shewanella sp. YQH10.</title>
        <authorList>
            <person name="Liu Y."/>
            <person name="Zeng R."/>
        </authorList>
    </citation>
    <scope>NUCLEOTIDE SEQUENCE [LARGE SCALE GENOMIC DNA]</scope>
    <source>
        <strain evidence="5 6">YQH10</strain>
    </source>
</reference>